<evidence type="ECO:0000313" key="1">
    <source>
        <dbReference type="EMBL" id="MBO8477580.1"/>
    </source>
</evidence>
<accession>A0A9D9ISX0</accession>
<dbReference type="EMBL" id="JADILZ010000017">
    <property type="protein sequence ID" value="MBO8477580.1"/>
    <property type="molecule type" value="Genomic_DNA"/>
</dbReference>
<comment type="caution">
    <text evidence="1">The sequence shown here is derived from an EMBL/GenBank/DDBJ whole genome shotgun (WGS) entry which is preliminary data.</text>
</comment>
<sequence length="113" mass="13009">MDTFNLLNLLVGPLGQSFNVIKKRGKLFVESDFTELTETQYESYFKKVGKTSRKIYTIGYDKSSNEFEIVDELEKVSLLQASEFIRETVGKDQSVSDTELIDKFASEFPFLTR</sequence>
<protein>
    <submittedName>
        <fullName evidence="1">Uncharacterized protein</fullName>
    </submittedName>
</protein>
<dbReference type="Proteomes" id="UP000823771">
    <property type="component" value="Unassembled WGS sequence"/>
</dbReference>
<evidence type="ECO:0000313" key="2">
    <source>
        <dbReference type="Proteomes" id="UP000823771"/>
    </source>
</evidence>
<reference evidence="1" key="1">
    <citation type="submission" date="2020-10" db="EMBL/GenBank/DDBJ databases">
        <authorList>
            <person name="Gilroy R."/>
        </authorList>
    </citation>
    <scope>NUCLEOTIDE SEQUENCE</scope>
    <source>
        <strain evidence="1">2478</strain>
    </source>
</reference>
<organism evidence="1 2">
    <name type="scientific">Candidatus Cryptobacteroides excrementipullorum</name>
    <dbReference type="NCBI Taxonomy" id="2840761"/>
    <lineage>
        <taxon>Bacteria</taxon>
        <taxon>Pseudomonadati</taxon>
        <taxon>Bacteroidota</taxon>
        <taxon>Bacteroidia</taxon>
        <taxon>Bacteroidales</taxon>
        <taxon>Candidatus Cryptobacteroides</taxon>
    </lineage>
</organism>
<gene>
    <name evidence="1" type="ORF">IAB80_01585</name>
</gene>
<reference evidence="1" key="2">
    <citation type="journal article" date="2021" name="PeerJ">
        <title>Extensive microbial diversity within the chicken gut microbiome revealed by metagenomics and culture.</title>
        <authorList>
            <person name="Gilroy R."/>
            <person name="Ravi A."/>
            <person name="Getino M."/>
            <person name="Pursley I."/>
            <person name="Horton D.L."/>
            <person name="Alikhan N.F."/>
            <person name="Baker D."/>
            <person name="Gharbi K."/>
            <person name="Hall N."/>
            <person name="Watson M."/>
            <person name="Adriaenssens E.M."/>
            <person name="Foster-Nyarko E."/>
            <person name="Jarju S."/>
            <person name="Secka A."/>
            <person name="Antonio M."/>
            <person name="Oren A."/>
            <person name="Chaudhuri R.R."/>
            <person name="La Ragione R."/>
            <person name="Hildebrand F."/>
            <person name="Pallen M.J."/>
        </authorList>
    </citation>
    <scope>NUCLEOTIDE SEQUENCE</scope>
    <source>
        <strain evidence="1">2478</strain>
    </source>
</reference>
<dbReference type="AlphaFoldDB" id="A0A9D9ISX0"/>
<proteinExistence type="predicted"/>
<name>A0A9D9ISX0_9BACT</name>